<dbReference type="Pfam" id="PF12274">
    <property type="entry name" value="DUF3615"/>
    <property type="match status" value="1"/>
</dbReference>
<reference evidence="4" key="1">
    <citation type="journal article" date="2019" name="Nat. Commun.">
        <title>The genome of broomcorn millet.</title>
        <authorList>
            <person name="Zou C."/>
            <person name="Miki D."/>
            <person name="Li D."/>
            <person name="Tang Q."/>
            <person name="Xiao L."/>
            <person name="Rajput S."/>
            <person name="Deng P."/>
            <person name="Jia W."/>
            <person name="Huang R."/>
            <person name="Zhang M."/>
            <person name="Sun Y."/>
            <person name="Hu J."/>
            <person name="Fu X."/>
            <person name="Schnable P.S."/>
            <person name="Li F."/>
            <person name="Zhang H."/>
            <person name="Feng B."/>
            <person name="Zhu X."/>
            <person name="Liu R."/>
            <person name="Schnable J.C."/>
            <person name="Zhu J.-K."/>
            <person name="Zhang H."/>
        </authorList>
    </citation>
    <scope>NUCLEOTIDE SEQUENCE [LARGE SCALE GENOMIC DNA]</scope>
</reference>
<protein>
    <recommendedName>
        <fullName evidence="2">DUF3615 domain-containing protein</fullName>
    </recommendedName>
</protein>
<dbReference type="OrthoDB" id="691443at2759"/>
<comment type="caution">
    <text evidence="3">The sequence shown here is derived from an EMBL/GenBank/DDBJ whole genome shotgun (WGS) entry which is preliminary data.</text>
</comment>
<feature type="compositionally biased region" description="Pro residues" evidence="1">
    <location>
        <begin position="142"/>
        <end position="151"/>
    </location>
</feature>
<dbReference type="EMBL" id="PQIB02000006">
    <property type="protein sequence ID" value="RLN12169.1"/>
    <property type="molecule type" value="Genomic_DNA"/>
</dbReference>
<dbReference type="AlphaFoldDB" id="A0A3L6S0I6"/>
<evidence type="ECO:0000259" key="2">
    <source>
        <dbReference type="Pfam" id="PF12274"/>
    </source>
</evidence>
<feature type="region of interest" description="Disordered" evidence="1">
    <location>
        <begin position="341"/>
        <end position="361"/>
    </location>
</feature>
<feature type="compositionally biased region" description="Low complexity" evidence="1">
    <location>
        <begin position="86"/>
        <end position="98"/>
    </location>
</feature>
<keyword evidence="4" id="KW-1185">Reference proteome</keyword>
<dbReference type="PANTHER" id="PTHR33326:SF16">
    <property type="match status" value="1"/>
</dbReference>
<dbReference type="Proteomes" id="UP000275267">
    <property type="component" value="Unassembled WGS sequence"/>
</dbReference>
<feature type="region of interest" description="Disordered" evidence="1">
    <location>
        <begin position="1"/>
        <end position="45"/>
    </location>
</feature>
<gene>
    <name evidence="3" type="ORF">C2845_PM09G01730</name>
</gene>
<dbReference type="InterPro" id="IPR022059">
    <property type="entry name" value="DUF3615"/>
</dbReference>
<feature type="region of interest" description="Disordered" evidence="1">
    <location>
        <begin position="131"/>
        <end position="152"/>
    </location>
</feature>
<accession>A0A3L6S0I6</accession>
<feature type="domain" description="DUF3615" evidence="2">
    <location>
        <begin position="366"/>
        <end position="428"/>
    </location>
</feature>
<evidence type="ECO:0000313" key="3">
    <source>
        <dbReference type="EMBL" id="RLN12169.1"/>
    </source>
</evidence>
<evidence type="ECO:0000313" key="4">
    <source>
        <dbReference type="Proteomes" id="UP000275267"/>
    </source>
</evidence>
<proteinExistence type="predicted"/>
<dbReference type="PANTHER" id="PTHR33326">
    <property type="entry name" value="OS05G0543800 PROTEIN"/>
    <property type="match status" value="1"/>
</dbReference>
<sequence>MAASAGTFRHDHERRAPPHSAPRLGSPVPCRSICKEREPESRSSVYSKKIPFVGEAMSELRARTPQPDAVRQDVVHRRWTRRRPADPTACRPAAPPAAGTGHPVRLECGLRAHQGVKFEKACGPELDKARVLNSGSGEAPVQPNPEKPPPLAGLRRQAARSAIFVLSATSEDFQCGGHIKIDQLNMEELGHNKAMYEKLVAGVAESASALALQEPDVSSSWVLLDYTSSEESTTDSDDDSPQSASSLGSKILFWRPLKWYQVYFIRIDRSGYFCMYPDLGGPFQRIDQAGSAINHHLAKLERPSMHGNSTCSVSLVYMFQRFLEKNNYSIVDRLIHEHNYYPDGTPKRGPNSRRRTNPNEEQHHLVQALLDQYNDDNSLFGNRAHVLESLLRHEWIHEKNKWYYHFNFTTKTGNLLFAEVSQRQGERAWKLEAEAARLRVVFKGLDDPDAMKRLYLRAMQQQ</sequence>
<feature type="region of interest" description="Disordered" evidence="1">
    <location>
        <begin position="81"/>
        <end position="100"/>
    </location>
</feature>
<evidence type="ECO:0000256" key="1">
    <source>
        <dbReference type="SAM" id="MobiDB-lite"/>
    </source>
</evidence>
<name>A0A3L6S0I6_PANMI</name>
<organism evidence="3 4">
    <name type="scientific">Panicum miliaceum</name>
    <name type="common">Proso millet</name>
    <name type="synonym">Broomcorn millet</name>
    <dbReference type="NCBI Taxonomy" id="4540"/>
    <lineage>
        <taxon>Eukaryota</taxon>
        <taxon>Viridiplantae</taxon>
        <taxon>Streptophyta</taxon>
        <taxon>Embryophyta</taxon>
        <taxon>Tracheophyta</taxon>
        <taxon>Spermatophyta</taxon>
        <taxon>Magnoliopsida</taxon>
        <taxon>Liliopsida</taxon>
        <taxon>Poales</taxon>
        <taxon>Poaceae</taxon>
        <taxon>PACMAD clade</taxon>
        <taxon>Panicoideae</taxon>
        <taxon>Panicodae</taxon>
        <taxon>Paniceae</taxon>
        <taxon>Panicinae</taxon>
        <taxon>Panicum</taxon>
        <taxon>Panicum sect. Panicum</taxon>
    </lineage>
</organism>